<comment type="caution">
    <text evidence="1">The sequence shown here is derived from an EMBL/GenBank/DDBJ whole genome shotgun (WGS) entry which is preliminary data.</text>
</comment>
<evidence type="ECO:0000313" key="1">
    <source>
        <dbReference type="EMBL" id="RKQ13822.1"/>
    </source>
</evidence>
<name>A0A494YUK2_9BACI</name>
<evidence type="ECO:0000313" key="2">
    <source>
        <dbReference type="Proteomes" id="UP000281813"/>
    </source>
</evidence>
<reference evidence="1 2" key="1">
    <citation type="journal article" date="2015" name="Antonie Van Leeuwenhoek">
        <title>Oceanobacillus bengalensis sp. nov., a bacterium isolated from seawater of the Bay of Bengal.</title>
        <authorList>
            <person name="Yongchang O."/>
            <person name="Xiang W."/>
            <person name="Wang G."/>
        </authorList>
    </citation>
    <scope>NUCLEOTIDE SEQUENCE [LARGE SCALE GENOMIC DNA]</scope>
    <source>
        <strain evidence="1 2">MCCC 1K00260</strain>
    </source>
</reference>
<keyword evidence="2" id="KW-1185">Reference proteome</keyword>
<dbReference type="EMBL" id="RBZO01000026">
    <property type="protein sequence ID" value="RKQ13822.1"/>
    <property type="molecule type" value="Genomic_DNA"/>
</dbReference>
<dbReference type="Proteomes" id="UP000281813">
    <property type="component" value="Unassembled WGS sequence"/>
</dbReference>
<accession>A0A494YUK2</accession>
<gene>
    <name evidence="1" type="ORF">D8M05_15055</name>
</gene>
<protein>
    <submittedName>
        <fullName evidence="1">Uncharacterized protein</fullName>
    </submittedName>
</protein>
<dbReference type="RefSeq" id="WP_121133234.1">
    <property type="nucleotide sequence ID" value="NZ_JBHUFK010000017.1"/>
</dbReference>
<sequence>MDEQNSGIGMLRDIVGVVREKKEESREFVRIVREKKEELRDFVEFTRELTGLSWKNTNLEDVSICLMFTRKLE</sequence>
<organism evidence="1 2">
    <name type="scientific">Oceanobacillus bengalensis</name>
    <dbReference type="NCBI Taxonomy" id="1435466"/>
    <lineage>
        <taxon>Bacteria</taxon>
        <taxon>Bacillati</taxon>
        <taxon>Bacillota</taxon>
        <taxon>Bacilli</taxon>
        <taxon>Bacillales</taxon>
        <taxon>Bacillaceae</taxon>
        <taxon>Oceanobacillus</taxon>
    </lineage>
</organism>
<dbReference type="AlphaFoldDB" id="A0A494YUK2"/>
<proteinExistence type="predicted"/>